<dbReference type="Pfam" id="PF00571">
    <property type="entry name" value="CBS"/>
    <property type="match status" value="2"/>
</dbReference>
<feature type="domain" description="CBS" evidence="3">
    <location>
        <begin position="76"/>
        <end position="133"/>
    </location>
</feature>
<dbReference type="SUPFAM" id="SSF54631">
    <property type="entry name" value="CBS-domain pair"/>
    <property type="match status" value="1"/>
</dbReference>
<dbReference type="Gene3D" id="3.10.580.10">
    <property type="entry name" value="CBS-domain"/>
    <property type="match status" value="1"/>
</dbReference>
<comment type="caution">
    <text evidence="4">The sequence shown here is derived from an EMBL/GenBank/DDBJ whole genome shotgun (WGS) entry which is preliminary data.</text>
</comment>
<dbReference type="InterPro" id="IPR000644">
    <property type="entry name" value="CBS_dom"/>
</dbReference>
<dbReference type="EMBL" id="BMNL01000004">
    <property type="protein sequence ID" value="GGP22189.1"/>
    <property type="molecule type" value="Genomic_DNA"/>
</dbReference>
<dbReference type="RefSeq" id="WP_188597005.1">
    <property type="nucleotide sequence ID" value="NZ_BMNL01000004.1"/>
</dbReference>
<gene>
    <name evidence="4" type="ORF">GCM10007981_17250</name>
</gene>
<proteinExistence type="predicted"/>
<keyword evidence="1 2" id="KW-0129">CBS domain</keyword>
<dbReference type="PANTHER" id="PTHR43080:SF2">
    <property type="entry name" value="CBS DOMAIN-CONTAINING PROTEIN"/>
    <property type="match status" value="1"/>
</dbReference>
<name>A0A830GZB1_9CREN</name>
<evidence type="ECO:0000256" key="2">
    <source>
        <dbReference type="PROSITE-ProRule" id="PRU00703"/>
    </source>
</evidence>
<dbReference type="PANTHER" id="PTHR43080">
    <property type="entry name" value="CBS DOMAIN-CONTAINING PROTEIN CBSX3, MITOCHONDRIAL"/>
    <property type="match status" value="1"/>
</dbReference>
<reference evidence="4" key="1">
    <citation type="journal article" date="2014" name="Int. J. Syst. Evol. Microbiol.">
        <title>Complete genome sequence of Corynebacterium casei LMG S-19264T (=DSM 44701T), isolated from a smear-ripened cheese.</title>
        <authorList>
            <consortium name="US DOE Joint Genome Institute (JGI-PGF)"/>
            <person name="Walter F."/>
            <person name="Albersmeier A."/>
            <person name="Kalinowski J."/>
            <person name="Ruckert C."/>
        </authorList>
    </citation>
    <scope>NUCLEOTIDE SEQUENCE</scope>
    <source>
        <strain evidence="4">JCM 10088</strain>
    </source>
</reference>
<dbReference type="Proteomes" id="UP000610960">
    <property type="component" value="Unassembled WGS sequence"/>
</dbReference>
<dbReference type="PROSITE" id="PS51371">
    <property type="entry name" value="CBS"/>
    <property type="match status" value="2"/>
</dbReference>
<dbReference type="SMART" id="SM00116">
    <property type="entry name" value="CBS"/>
    <property type="match status" value="2"/>
</dbReference>
<dbReference type="InterPro" id="IPR051257">
    <property type="entry name" value="Diverse_CBS-Domain"/>
</dbReference>
<sequence>MELPRVSDVMREVAVTASESDPLLLAVKLMMDNKISVVLVTDETDAPVGILTERDVVKAVDSSGGSVAAMTVGSIMTRSPITITKDASILKAIHIMAKHGIRHLPVVDENGFLEGIVSIRDVAVEVARMLVDMEVMGVTEEERELIRSLRDEVDVNIDEGRGF</sequence>
<dbReference type="AlphaFoldDB" id="A0A830GZB1"/>
<dbReference type="OrthoDB" id="8919at2157"/>
<keyword evidence="5" id="KW-1185">Reference proteome</keyword>
<protein>
    <recommendedName>
        <fullName evidence="3">CBS domain-containing protein</fullName>
    </recommendedName>
</protein>
<accession>A0A830GZB1</accession>
<organism evidence="4 5">
    <name type="scientific">Thermocladium modestius</name>
    <dbReference type="NCBI Taxonomy" id="62609"/>
    <lineage>
        <taxon>Archaea</taxon>
        <taxon>Thermoproteota</taxon>
        <taxon>Thermoprotei</taxon>
        <taxon>Thermoproteales</taxon>
        <taxon>Thermoproteaceae</taxon>
        <taxon>Thermocladium</taxon>
    </lineage>
</organism>
<reference evidence="4" key="2">
    <citation type="submission" date="2020-09" db="EMBL/GenBank/DDBJ databases">
        <authorList>
            <person name="Sun Q."/>
            <person name="Ohkuma M."/>
        </authorList>
    </citation>
    <scope>NUCLEOTIDE SEQUENCE</scope>
    <source>
        <strain evidence="4">JCM 10088</strain>
    </source>
</reference>
<dbReference type="InterPro" id="IPR046342">
    <property type="entry name" value="CBS_dom_sf"/>
</dbReference>
<evidence type="ECO:0000256" key="1">
    <source>
        <dbReference type="ARBA" id="ARBA00023122"/>
    </source>
</evidence>
<evidence type="ECO:0000259" key="3">
    <source>
        <dbReference type="PROSITE" id="PS51371"/>
    </source>
</evidence>
<feature type="domain" description="CBS" evidence="3">
    <location>
        <begin position="10"/>
        <end position="67"/>
    </location>
</feature>
<evidence type="ECO:0000313" key="5">
    <source>
        <dbReference type="Proteomes" id="UP000610960"/>
    </source>
</evidence>
<evidence type="ECO:0000313" key="4">
    <source>
        <dbReference type="EMBL" id="GGP22189.1"/>
    </source>
</evidence>